<dbReference type="InterPro" id="IPR007897">
    <property type="entry name" value="PHB_accumulat"/>
</dbReference>
<dbReference type="NCBIfam" id="TIGR01848">
    <property type="entry name" value="PHA_reg_PhaR"/>
    <property type="match status" value="1"/>
</dbReference>
<gene>
    <name evidence="3" type="primary">phaR</name>
    <name evidence="3" type="ORF">FBQ74_15790</name>
</gene>
<dbReference type="Pfam" id="PF05233">
    <property type="entry name" value="PHB_acc"/>
    <property type="match status" value="1"/>
</dbReference>
<dbReference type="AlphaFoldDB" id="A0A5B7YJL6"/>
<dbReference type="Proteomes" id="UP000304912">
    <property type="component" value="Chromosome"/>
</dbReference>
<sequence length="140" mass="16843">MITIKKYPNRRLYDTSQSQYVNLDYIKHLIDERKDFTVIDSKSEDDITKTILLQIISESEANENQSLLTNTLLKQLIRYYDTDMEVFVRQYLEQSLVHFIEQQDQMQGVMKNMMDNNPFNVFNKMMEQNITMWSDKPKKK</sequence>
<dbReference type="InterPro" id="IPR010134">
    <property type="entry name" value="PHA_reg_PhaR"/>
</dbReference>
<protein>
    <submittedName>
        <fullName evidence="3">Polyhydroxyalkanoate synthesis repressor PhaR</fullName>
    </submittedName>
</protein>
<dbReference type="OrthoDB" id="9795345at2"/>
<evidence type="ECO:0000313" key="3">
    <source>
        <dbReference type="EMBL" id="QCZ94839.1"/>
    </source>
</evidence>
<organism evidence="3 4">
    <name type="scientific">Salinimonas iocasae</name>
    <dbReference type="NCBI Taxonomy" id="2572577"/>
    <lineage>
        <taxon>Bacteria</taxon>
        <taxon>Pseudomonadati</taxon>
        <taxon>Pseudomonadota</taxon>
        <taxon>Gammaproteobacteria</taxon>
        <taxon>Alteromonadales</taxon>
        <taxon>Alteromonadaceae</taxon>
        <taxon>Alteromonas/Salinimonas group</taxon>
        <taxon>Salinimonas</taxon>
    </lineage>
</organism>
<dbReference type="EMBL" id="CP039852">
    <property type="protein sequence ID" value="QCZ94839.1"/>
    <property type="molecule type" value="Genomic_DNA"/>
</dbReference>
<evidence type="ECO:0000259" key="1">
    <source>
        <dbReference type="Pfam" id="PF05233"/>
    </source>
</evidence>
<keyword evidence="4" id="KW-1185">Reference proteome</keyword>
<feature type="domain" description="PHB accumulation regulatory" evidence="1">
    <location>
        <begin position="68"/>
        <end position="107"/>
    </location>
</feature>
<name>A0A5B7YJL6_9ALTE</name>
<reference evidence="3 4" key="1">
    <citation type="submission" date="2019-04" db="EMBL/GenBank/DDBJ databases">
        <title>Salinimonas iocasae sp. nov., a halophilic bacterium isolated from the outer tube casing of tubeworms in Okinawa Trough.</title>
        <authorList>
            <person name="Zhang H."/>
            <person name="Wang H."/>
            <person name="Li C."/>
        </authorList>
    </citation>
    <scope>NUCLEOTIDE SEQUENCE [LARGE SCALE GENOMIC DNA]</scope>
    <source>
        <strain evidence="3 4">KX18D6</strain>
    </source>
</reference>
<accession>A0A5B7YJL6</accession>
<dbReference type="GO" id="GO:0006355">
    <property type="term" value="P:regulation of DNA-templated transcription"/>
    <property type="evidence" value="ECO:0007669"/>
    <property type="project" value="InterPro"/>
</dbReference>
<dbReference type="Pfam" id="PF07879">
    <property type="entry name" value="PHB_acc_N"/>
    <property type="match status" value="1"/>
</dbReference>
<evidence type="ECO:0000259" key="2">
    <source>
        <dbReference type="Pfam" id="PF07879"/>
    </source>
</evidence>
<feature type="domain" description="PHA accumulation regulator DNA-binding N-terminal" evidence="2">
    <location>
        <begin position="3"/>
        <end position="62"/>
    </location>
</feature>
<evidence type="ECO:0000313" key="4">
    <source>
        <dbReference type="Proteomes" id="UP000304912"/>
    </source>
</evidence>
<dbReference type="InterPro" id="IPR012909">
    <property type="entry name" value="PHA_DNA-bd_N"/>
</dbReference>
<dbReference type="RefSeq" id="WP_139757575.1">
    <property type="nucleotide sequence ID" value="NZ_CP039852.1"/>
</dbReference>
<proteinExistence type="predicted"/>
<dbReference type="KEGG" id="salk:FBQ74_15790"/>